<dbReference type="EMBL" id="IACN01043734">
    <property type="protein sequence ID" value="LAB51762.1"/>
    <property type="molecule type" value="Transcribed_RNA"/>
</dbReference>
<protein>
    <submittedName>
        <fullName evidence="1">Uncharacterized protein</fullName>
    </submittedName>
</protein>
<sequence>MISSEKDSKQELLNLHAKLHANNTEKKIWKAIHLHHELTSPILGAETRTARHLLLIGAMTFDVELQQRINLQVAIYFSIVLRNACWASFVSLSTSVNSTTLKSR</sequence>
<reference evidence="1" key="1">
    <citation type="submission" date="2017-07" db="EMBL/GenBank/DDBJ databases">
        <authorList>
            <person name="Mikheyev A."/>
            <person name="Grau M."/>
        </authorList>
    </citation>
    <scope>NUCLEOTIDE SEQUENCE</scope>
    <source>
        <tissue evidence="1">Venom_gland</tissue>
    </source>
</reference>
<evidence type="ECO:0000313" key="1">
    <source>
        <dbReference type="EMBL" id="LAB51762.1"/>
    </source>
</evidence>
<accession>A0A2D4P1B5</accession>
<dbReference type="AlphaFoldDB" id="A0A2D4P1B5"/>
<organism evidence="1">
    <name type="scientific">Micrurus surinamensis</name>
    <name type="common">Surinam coral snake</name>
    <dbReference type="NCBI Taxonomy" id="129470"/>
    <lineage>
        <taxon>Eukaryota</taxon>
        <taxon>Metazoa</taxon>
        <taxon>Chordata</taxon>
        <taxon>Craniata</taxon>
        <taxon>Vertebrata</taxon>
        <taxon>Euteleostomi</taxon>
        <taxon>Lepidosauria</taxon>
        <taxon>Squamata</taxon>
        <taxon>Bifurcata</taxon>
        <taxon>Unidentata</taxon>
        <taxon>Episquamata</taxon>
        <taxon>Toxicofera</taxon>
        <taxon>Serpentes</taxon>
        <taxon>Colubroidea</taxon>
        <taxon>Elapidae</taxon>
        <taxon>Elapinae</taxon>
        <taxon>Micrurus</taxon>
    </lineage>
</organism>
<reference evidence="1" key="2">
    <citation type="submission" date="2017-11" db="EMBL/GenBank/DDBJ databases">
        <title>Coralsnake Venomics: Analyses of Venom Gland Transcriptomes and Proteomes of Six Brazilian Taxa.</title>
        <authorList>
            <person name="Aird S.D."/>
            <person name="Jorge da Silva N."/>
            <person name="Qiu L."/>
            <person name="Villar-Briones A."/>
            <person name="Aparecida-Saddi V."/>
            <person name="Campos-Telles M.P."/>
            <person name="Grau M."/>
            <person name="Mikheyev A.S."/>
        </authorList>
    </citation>
    <scope>NUCLEOTIDE SEQUENCE</scope>
    <source>
        <tissue evidence="1">Venom_gland</tissue>
    </source>
</reference>
<proteinExistence type="predicted"/>
<name>A0A2D4P1B5_MICSU</name>